<organism evidence="10 11">
    <name type="scientific">Staphylococcus ratti</name>
    <dbReference type="NCBI Taxonomy" id="2892440"/>
    <lineage>
        <taxon>Bacteria</taxon>
        <taxon>Bacillati</taxon>
        <taxon>Bacillota</taxon>
        <taxon>Bacilli</taxon>
        <taxon>Bacillales</taxon>
        <taxon>Staphylococcaceae</taxon>
        <taxon>Staphylococcus</taxon>
    </lineage>
</organism>
<feature type="domain" description="Phosphotransferase system EIIC" evidence="9">
    <location>
        <begin position="12"/>
        <end position="330"/>
    </location>
</feature>
<feature type="transmembrane region" description="Helical" evidence="8">
    <location>
        <begin position="12"/>
        <end position="30"/>
    </location>
</feature>
<evidence type="ECO:0000256" key="5">
    <source>
        <dbReference type="ARBA" id="ARBA00022692"/>
    </source>
</evidence>
<keyword evidence="3" id="KW-1003">Cell membrane</keyword>
<dbReference type="Pfam" id="PF13303">
    <property type="entry name" value="PTS_EIIC_2"/>
    <property type="match status" value="1"/>
</dbReference>
<sequence length="338" mass="35518">MKKLLHRWFIEGLSFMTLGLFCSLIIGLILETIGKQTLFPELNLGFLVEIGNVAKGLTGAAIGAAMAYGFKCKPLVVFSALIVGMMGYDTFAGGAVGAFLATLVVVELSRFYAGKTKIDIIVTPLLTLIIGGAIAKFLGPILNELMKAIGSVIIVATEQQPFVMGIIVAVIFGLCLTAPISSAALALMLDLSGVAAGAATIGCACQMVGFAMMGYKDNGISGVISIGIGTSMLQVPNIILKPVLLIPPTLASAVIAPIMTLFFPMTNNAAGAGMGTSGFVGQIMTIHTMGSSIETWILIGVFHFVLPIIVTGLIYYFMKQRQMIQPGDQTLRTVEARS</sequence>
<feature type="transmembrane region" description="Helical" evidence="8">
    <location>
        <begin position="162"/>
        <end position="188"/>
    </location>
</feature>
<keyword evidence="6 8" id="KW-1133">Transmembrane helix</keyword>
<dbReference type="RefSeq" id="WP_229292936.1">
    <property type="nucleotide sequence ID" value="NZ_CP086654.1"/>
</dbReference>
<evidence type="ECO:0000256" key="7">
    <source>
        <dbReference type="ARBA" id="ARBA00023136"/>
    </source>
</evidence>
<feature type="transmembrane region" description="Helical" evidence="8">
    <location>
        <begin position="120"/>
        <end position="142"/>
    </location>
</feature>
<feature type="transmembrane region" description="Helical" evidence="8">
    <location>
        <begin position="245"/>
        <end position="263"/>
    </location>
</feature>
<evidence type="ECO:0000313" key="11">
    <source>
        <dbReference type="Proteomes" id="UP001197626"/>
    </source>
</evidence>
<reference evidence="10 11" key="1">
    <citation type="journal article" date="2022" name="Pathogens">
        <title>Staphylococcus ratti sp. nov. Isolated from a Lab Rat.</title>
        <authorList>
            <person name="Kovarovic V."/>
            <person name="Sedlacek I."/>
            <person name="Petras P."/>
            <person name="Kralova S."/>
            <person name="Maslanova I."/>
            <person name="Svec P."/>
            <person name="Neumann-Schaal M."/>
            <person name="Botka T."/>
            <person name="Gelbicova T."/>
            <person name="Stankova E."/>
            <person name="Doskar J."/>
            <person name="Pantucek R."/>
        </authorList>
    </citation>
    <scope>NUCLEOTIDE SEQUENCE [LARGE SCALE GENOMIC DNA]</scope>
    <source>
        <strain evidence="10 11">CCM 9025</strain>
    </source>
</reference>
<evidence type="ECO:0000256" key="3">
    <source>
        <dbReference type="ARBA" id="ARBA00022475"/>
    </source>
</evidence>
<evidence type="ECO:0000256" key="6">
    <source>
        <dbReference type="ARBA" id="ARBA00022989"/>
    </source>
</evidence>
<feature type="transmembrane region" description="Helical" evidence="8">
    <location>
        <begin position="194"/>
        <end position="213"/>
    </location>
</feature>
<name>A0ABY3PDU7_9STAP</name>
<accession>A0ABY3PDU7</accession>
<keyword evidence="5 8" id="KW-0812">Transmembrane</keyword>
<comment type="subcellular location">
    <subcellularLocation>
        <location evidence="1">Cell membrane</location>
        <topology evidence="1">Multi-pass membrane protein</topology>
    </subcellularLocation>
</comment>
<evidence type="ECO:0000256" key="2">
    <source>
        <dbReference type="ARBA" id="ARBA00022448"/>
    </source>
</evidence>
<dbReference type="InterPro" id="IPR003352">
    <property type="entry name" value="PTS_EIIC"/>
</dbReference>
<evidence type="ECO:0000313" key="10">
    <source>
        <dbReference type="EMBL" id="UEX90440.1"/>
    </source>
</evidence>
<feature type="transmembrane region" description="Helical" evidence="8">
    <location>
        <begin position="270"/>
        <end position="290"/>
    </location>
</feature>
<evidence type="ECO:0000259" key="9">
    <source>
        <dbReference type="Pfam" id="PF13303"/>
    </source>
</evidence>
<keyword evidence="7 8" id="KW-0472">Membrane</keyword>
<dbReference type="PANTHER" id="PTHR40063:SF1">
    <property type="entry name" value="MEMBRANE PROTEIN"/>
    <property type="match status" value="1"/>
</dbReference>
<dbReference type="Proteomes" id="UP001197626">
    <property type="component" value="Chromosome"/>
</dbReference>
<evidence type="ECO:0000256" key="4">
    <source>
        <dbReference type="ARBA" id="ARBA00022597"/>
    </source>
</evidence>
<evidence type="ECO:0000256" key="8">
    <source>
        <dbReference type="SAM" id="Phobius"/>
    </source>
</evidence>
<evidence type="ECO:0000256" key="1">
    <source>
        <dbReference type="ARBA" id="ARBA00004651"/>
    </source>
</evidence>
<keyword evidence="11" id="KW-1185">Reference proteome</keyword>
<keyword evidence="4 10" id="KW-0762">Sugar transport</keyword>
<proteinExistence type="predicted"/>
<protein>
    <submittedName>
        <fullName evidence="10">PTS sugar transporter subunit IIC</fullName>
    </submittedName>
</protein>
<keyword evidence="2" id="KW-0813">Transport</keyword>
<dbReference type="PANTHER" id="PTHR40063">
    <property type="entry name" value="MEMBRANE PROTEIN-RELATED"/>
    <property type="match status" value="1"/>
</dbReference>
<feature type="transmembrane region" description="Helical" evidence="8">
    <location>
        <begin position="296"/>
        <end position="317"/>
    </location>
</feature>
<gene>
    <name evidence="10" type="ORF">LN051_01865</name>
</gene>
<dbReference type="EMBL" id="CP086654">
    <property type="protein sequence ID" value="UEX90440.1"/>
    <property type="molecule type" value="Genomic_DNA"/>
</dbReference>